<evidence type="ECO:0000256" key="12">
    <source>
        <dbReference type="ARBA" id="ARBA00023136"/>
    </source>
</evidence>
<evidence type="ECO:0000256" key="14">
    <source>
        <dbReference type="SAM" id="Coils"/>
    </source>
</evidence>
<dbReference type="InterPro" id="IPR050482">
    <property type="entry name" value="Sensor_HK_TwoCompSys"/>
</dbReference>
<keyword evidence="7 13" id="KW-0547">Nucleotide-binding</keyword>
<keyword evidence="11 13" id="KW-0902">Two-component regulatory system</keyword>
<dbReference type="GO" id="GO:0000155">
    <property type="term" value="F:phosphorelay sensor kinase activity"/>
    <property type="evidence" value="ECO:0007669"/>
    <property type="project" value="UniProtKB-UniRule"/>
</dbReference>
<evidence type="ECO:0000259" key="16">
    <source>
        <dbReference type="PROSITE" id="PS50109"/>
    </source>
</evidence>
<feature type="transmembrane region" description="Helical" evidence="15">
    <location>
        <begin position="45"/>
        <end position="67"/>
    </location>
</feature>
<dbReference type="InterPro" id="IPR011712">
    <property type="entry name" value="Sig_transdc_His_kin_sub3_dim/P"/>
</dbReference>
<keyword evidence="8 13" id="KW-0418">Kinase</keyword>
<dbReference type="InterPro" id="IPR003594">
    <property type="entry name" value="HATPase_dom"/>
</dbReference>
<evidence type="ECO:0000256" key="1">
    <source>
        <dbReference type="ARBA" id="ARBA00000085"/>
    </source>
</evidence>
<dbReference type="SUPFAM" id="SSF55874">
    <property type="entry name" value="ATPase domain of HSP90 chaperone/DNA topoisomerase II/histidine kinase"/>
    <property type="match status" value="1"/>
</dbReference>
<dbReference type="EC" id="2.7.13.3" evidence="13"/>
<evidence type="ECO:0000256" key="10">
    <source>
        <dbReference type="ARBA" id="ARBA00022989"/>
    </source>
</evidence>
<dbReference type="Gene3D" id="1.20.5.1930">
    <property type="match status" value="1"/>
</dbReference>
<dbReference type="CDD" id="cd16917">
    <property type="entry name" value="HATPase_UhpB-NarQ-NarX-like"/>
    <property type="match status" value="1"/>
</dbReference>
<keyword evidence="9 13" id="KW-0067">ATP-binding</keyword>
<dbReference type="Gene3D" id="3.30.565.10">
    <property type="entry name" value="Histidine kinase-like ATPase, C-terminal domain"/>
    <property type="match status" value="1"/>
</dbReference>
<dbReference type="InterPro" id="IPR017202">
    <property type="entry name" value="LiaS/VraS"/>
</dbReference>
<evidence type="ECO:0000256" key="8">
    <source>
        <dbReference type="ARBA" id="ARBA00022777"/>
    </source>
</evidence>
<keyword evidence="18" id="KW-1185">Reference proteome</keyword>
<keyword evidence="3 13" id="KW-1003">Cell membrane</keyword>
<evidence type="ECO:0000256" key="5">
    <source>
        <dbReference type="ARBA" id="ARBA00022679"/>
    </source>
</evidence>
<keyword evidence="5 13" id="KW-0808">Transferase</keyword>
<name>A0A380K7P6_9STRE</name>
<dbReference type="Pfam" id="PF02518">
    <property type="entry name" value="HATPase_c"/>
    <property type="match status" value="1"/>
</dbReference>
<proteinExistence type="predicted"/>
<dbReference type="SMART" id="SM00387">
    <property type="entry name" value="HATPase_c"/>
    <property type="match status" value="1"/>
</dbReference>
<dbReference type="PANTHER" id="PTHR24421:SF37">
    <property type="entry name" value="SENSOR HISTIDINE KINASE NARS"/>
    <property type="match status" value="1"/>
</dbReference>
<keyword evidence="14" id="KW-0175">Coiled coil</keyword>
<dbReference type="Pfam" id="PF07730">
    <property type="entry name" value="HisKA_3"/>
    <property type="match status" value="1"/>
</dbReference>
<evidence type="ECO:0000256" key="2">
    <source>
        <dbReference type="ARBA" id="ARBA00004651"/>
    </source>
</evidence>
<evidence type="ECO:0000256" key="11">
    <source>
        <dbReference type="ARBA" id="ARBA00023012"/>
    </source>
</evidence>
<comment type="subcellular location">
    <subcellularLocation>
        <location evidence="2 13">Cell membrane</location>
        <topology evidence="2 13">Multi-pass membrane protein</topology>
    </subcellularLocation>
</comment>
<dbReference type="Proteomes" id="UP000254924">
    <property type="component" value="Unassembled WGS sequence"/>
</dbReference>
<dbReference type="PANTHER" id="PTHR24421">
    <property type="entry name" value="NITRATE/NITRITE SENSOR PROTEIN NARX-RELATED"/>
    <property type="match status" value="1"/>
</dbReference>
<evidence type="ECO:0000313" key="17">
    <source>
        <dbReference type="EMBL" id="SUN60320.1"/>
    </source>
</evidence>
<dbReference type="InterPro" id="IPR036890">
    <property type="entry name" value="HATPase_C_sf"/>
</dbReference>
<accession>A0A380K7P6</accession>
<evidence type="ECO:0000256" key="15">
    <source>
        <dbReference type="SAM" id="Phobius"/>
    </source>
</evidence>
<dbReference type="AlphaFoldDB" id="A0A380K7P6"/>
<dbReference type="OrthoDB" id="9795828at2"/>
<dbReference type="InterPro" id="IPR005467">
    <property type="entry name" value="His_kinase_dom"/>
</dbReference>
<keyword evidence="12 13" id="KW-0472">Membrane</keyword>
<keyword evidence="10 15" id="KW-1133">Transmembrane helix</keyword>
<dbReference type="PROSITE" id="PS50109">
    <property type="entry name" value="HIS_KIN"/>
    <property type="match status" value="1"/>
</dbReference>
<comment type="catalytic activity">
    <reaction evidence="1 13">
        <text>ATP + protein L-histidine = ADP + protein N-phospho-L-histidine.</text>
        <dbReference type="EC" id="2.7.13.3"/>
    </reaction>
</comment>
<evidence type="ECO:0000256" key="3">
    <source>
        <dbReference type="ARBA" id="ARBA00022475"/>
    </source>
</evidence>
<dbReference type="GO" id="GO:0046983">
    <property type="term" value="F:protein dimerization activity"/>
    <property type="evidence" value="ECO:0007669"/>
    <property type="project" value="InterPro"/>
</dbReference>
<feature type="coiled-coil region" evidence="14">
    <location>
        <begin position="167"/>
        <end position="194"/>
    </location>
</feature>
<feature type="domain" description="Histidine kinase" evidence="16">
    <location>
        <begin position="135"/>
        <end position="329"/>
    </location>
</feature>
<dbReference type="GO" id="GO:0005886">
    <property type="term" value="C:plasma membrane"/>
    <property type="evidence" value="ECO:0007669"/>
    <property type="project" value="UniProtKB-SubCell"/>
</dbReference>
<dbReference type="EMBL" id="UHFN01000007">
    <property type="protein sequence ID" value="SUN60320.1"/>
    <property type="molecule type" value="Genomic_DNA"/>
</dbReference>
<sequence>MKKQYYLLLLFYALLTVSAIVFVTLDSLKIDLLHSFKNIWLAERFVFSVFFITVSLTVLLLLFWVILDDLSKRQINRNLRRILTNTPLKLEEDTELNTNLKRLSKKMAQLTTSLQNTENTGLLNGEEFVKKERGRIARDLHDTVSQDLFAATMILSGLIQNAHHIDSEKMIQQLQVVEDTLEKAQNDLRILLLHLRPIELENRTLSEGFDLILKELTDKSNIQVVYENNVTTLPKKVEDNVFRIGQEFISNTLKHAKATRLEVYLHQTDNSLQLKMVDNGVGFDIDEHHELSYGLKNIRDRVDDLAGTIQLLSQAGKGTSLDIRLPLIAEDVEETQESENDDD</sequence>
<dbReference type="PIRSF" id="PIRSF037431">
    <property type="entry name" value="STHK_LiaS"/>
    <property type="match status" value="1"/>
</dbReference>
<evidence type="ECO:0000313" key="18">
    <source>
        <dbReference type="Proteomes" id="UP000254924"/>
    </source>
</evidence>
<organism evidence="17 18">
    <name type="scientific">Streptococcus hyointestinalis</name>
    <dbReference type="NCBI Taxonomy" id="1337"/>
    <lineage>
        <taxon>Bacteria</taxon>
        <taxon>Bacillati</taxon>
        <taxon>Bacillota</taxon>
        <taxon>Bacilli</taxon>
        <taxon>Lactobacillales</taxon>
        <taxon>Streptococcaceae</taxon>
        <taxon>Streptococcus</taxon>
    </lineage>
</organism>
<keyword evidence="6 15" id="KW-0812">Transmembrane</keyword>
<evidence type="ECO:0000256" key="6">
    <source>
        <dbReference type="ARBA" id="ARBA00022692"/>
    </source>
</evidence>
<protein>
    <recommendedName>
        <fullName evidence="13">Sensor histidine kinase</fullName>
        <ecNumber evidence="13">2.7.13.3</ecNumber>
    </recommendedName>
</protein>
<reference evidence="17 18" key="1">
    <citation type="submission" date="2018-06" db="EMBL/GenBank/DDBJ databases">
        <authorList>
            <consortium name="Pathogen Informatics"/>
            <person name="Doyle S."/>
        </authorList>
    </citation>
    <scope>NUCLEOTIDE SEQUENCE [LARGE SCALE GENOMIC DNA]</scope>
    <source>
        <strain evidence="17 18">NCTC12224</strain>
    </source>
</reference>
<dbReference type="GO" id="GO:0005524">
    <property type="term" value="F:ATP binding"/>
    <property type="evidence" value="ECO:0007669"/>
    <property type="project" value="UniProtKB-UniRule"/>
</dbReference>
<evidence type="ECO:0000256" key="9">
    <source>
        <dbReference type="ARBA" id="ARBA00022840"/>
    </source>
</evidence>
<gene>
    <name evidence="17" type="primary">vraS</name>
    <name evidence="17" type="ORF">NCTC12224_00813</name>
</gene>
<evidence type="ECO:0000256" key="13">
    <source>
        <dbReference type="PIRNR" id="PIRNR037431"/>
    </source>
</evidence>
<evidence type="ECO:0000256" key="4">
    <source>
        <dbReference type="ARBA" id="ARBA00022553"/>
    </source>
</evidence>
<evidence type="ECO:0000256" key="7">
    <source>
        <dbReference type="ARBA" id="ARBA00022741"/>
    </source>
</evidence>
<keyword evidence="4" id="KW-0597">Phosphoprotein</keyword>
<feature type="transmembrane region" description="Helical" evidence="15">
    <location>
        <begin position="7"/>
        <end position="25"/>
    </location>
</feature>